<gene>
    <name evidence="1" type="ORF">JANAI62_20920</name>
</gene>
<sequence>MNFLLTQGKRLVFGAVFTLLLVSALARVISASLSAQPAEPPVENLQETAALLCPPSEEVANLLRQIAARDAELDAREARVALREQDTRIATQEIRRSLEDLTQAEERLAARMYQSNEASETDVARLTEVYEGMKPKDAAVLFETMESNFAAGFLARMRPDAAAAIFSNLSPEKAYALSVVMAGRNANAATGG</sequence>
<keyword evidence="1" id="KW-0282">Flagellum</keyword>
<dbReference type="Gene3D" id="1.25.60.10">
    <property type="entry name" value="MgtE N-terminal domain-like"/>
    <property type="match status" value="1"/>
</dbReference>
<evidence type="ECO:0000313" key="2">
    <source>
        <dbReference type="Proteomes" id="UP000786693"/>
    </source>
</evidence>
<comment type="caution">
    <text evidence="1">The sequence shown here is derived from an EMBL/GenBank/DDBJ whole genome shotgun (WGS) entry which is preliminary data.</text>
</comment>
<reference evidence="1 2" key="1">
    <citation type="submission" date="2021-05" db="EMBL/GenBank/DDBJ databases">
        <title>Bacteria Genome sequencing.</title>
        <authorList>
            <person name="Takabe Y."/>
            <person name="Nakajima Y."/>
            <person name="Suzuki S."/>
            <person name="Shiozaki T."/>
        </authorList>
    </citation>
    <scope>NUCLEOTIDE SEQUENCE [LARGE SCALE GENOMIC DNA]</scope>
    <source>
        <strain evidence="1 2">AI_62</strain>
    </source>
</reference>
<dbReference type="InterPro" id="IPR038076">
    <property type="entry name" value="MgtE_N_sf"/>
</dbReference>
<keyword evidence="1" id="KW-0966">Cell projection</keyword>
<dbReference type="SUPFAM" id="SSF158791">
    <property type="entry name" value="MgtE N-terminal domain-like"/>
    <property type="match status" value="1"/>
</dbReference>
<evidence type="ECO:0000313" key="1">
    <source>
        <dbReference type="EMBL" id="GIT95469.1"/>
    </source>
</evidence>
<dbReference type="RefSeq" id="WP_220748958.1">
    <property type="nucleotide sequence ID" value="NZ_BPFH01000003.1"/>
</dbReference>
<accession>A0ABQ4NM26</accession>
<name>A0ABQ4NM26_9RHOB</name>
<proteinExistence type="predicted"/>
<dbReference type="Proteomes" id="UP000786693">
    <property type="component" value="Unassembled WGS sequence"/>
</dbReference>
<keyword evidence="1" id="KW-0969">Cilium</keyword>
<keyword evidence="2" id="KW-1185">Reference proteome</keyword>
<organism evidence="1 2">
    <name type="scientific">Jannaschia pagri</name>
    <dbReference type="NCBI Taxonomy" id="2829797"/>
    <lineage>
        <taxon>Bacteria</taxon>
        <taxon>Pseudomonadati</taxon>
        <taxon>Pseudomonadota</taxon>
        <taxon>Alphaproteobacteria</taxon>
        <taxon>Rhodobacterales</taxon>
        <taxon>Roseobacteraceae</taxon>
        <taxon>Jannaschia</taxon>
    </lineage>
</organism>
<dbReference type="EMBL" id="BPFH01000003">
    <property type="protein sequence ID" value="GIT95469.1"/>
    <property type="molecule type" value="Genomic_DNA"/>
</dbReference>
<protein>
    <submittedName>
        <fullName evidence="1">Flagellar P-ring protein FlgI</fullName>
    </submittedName>
</protein>